<keyword evidence="1" id="KW-0472">Membrane</keyword>
<dbReference type="AlphaFoldDB" id="A0A1L4BQP2"/>
<keyword evidence="3" id="KW-1185">Reference proteome</keyword>
<dbReference type="STRING" id="573570.F7310_01750"/>
<evidence type="ECO:0000256" key="1">
    <source>
        <dbReference type="SAM" id="Phobius"/>
    </source>
</evidence>
<gene>
    <name evidence="2" type="ORF">F7310_01750</name>
</gene>
<reference evidence="2 3" key="1">
    <citation type="journal article" date="2016" name="Appl. Environ. Microbiol.">
        <title>Whole genome relationships among Francisella bacteria of diverse origin define new species and provide specific regions for detection.</title>
        <authorList>
            <person name="Challacombe J.F."/>
            <person name="Petersen J.M."/>
            <person name="Gallegos-Graves V."/>
            <person name="Hodge D."/>
            <person name="Pillai S."/>
            <person name="Kuske C.R."/>
        </authorList>
    </citation>
    <scope>NUCLEOTIDE SEQUENCE [LARGE SCALE GENOMIC DNA]</scope>
    <source>
        <strain evidence="3">TX07-7310</strain>
    </source>
</reference>
<name>A0A1L4BQP2_9GAMM</name>
<accession>A0A1L4BQP2</accession>
<keyword evidence="1" id="KW-0812">Transmembrane</keyword>
<dbReference type="EMBL" id="CP016796">
    <property type="protein sequence ID" value="API86153.1"/>
    <property type="molecule type" value="Genomic_DNA"/>
</dbReference>
<evidence type="ECO:0000313" key="2">
    <source>
        <dbReference type="EMBL" id="API86153.1"/>
    </source>
</evidence>
<evidence type="ECO:0000313" key="3">
    <source>
        <dbReference type="Proteomes" id="UP000184222"/>
    </source>
</evidence>
<protein>
    <submittedName>
        <fullName evidence="2">Uncharacterized protein</fullName>
    </submittedName>
</protein>
<organism evidence="2 3">
    <name type="scientific">Francisella uliginis</name>
    <dbReference type="NCBI Taxonomy" id="573570"/>
    <lineage>
        <taxon>Bacteria</taxon>
        <taxon>Pseudomonadati</taxon>
        <taxon>Pseudomonadota</taxon>
        <taxon>Gammaproteobacteria</taxon>
        <taxon>Thiotrichales</taxon>
        <taxon>Francisellaceae</taxon>
        <taxon>Francisella</taxon>
    </lineage>
</organism>
<proteinExistence type="predicted"/>
<dbReference type="KEGG" id="frx:F7310_01750"/>
<keyword evidence="1" id="KW-1133">Transmembrane helix</keyword>
<dbReference type="OrthoDB" id="5603607at2"/>
<dbReference type="Proteomes" id="UP000184222">
    <property type="component" value="Chromosome"/>
</dbReference>
<sequence>MIDKKLKAIKKLRGSSLVSIMIFGFVILVTVSSLVYIFRYNLLSVKSLIQQETIATVEQQYIQQIVNKGSIKIGKKSLGNYDFDNSLESKQPLFSNKNIDAELYHALPSAVSSNIIHRLTYKNNLEITKDIIYKSLPKHAMINYNSSIIPINVPYVDTSRMNNSEKFYRLDKNSQIKDNKVGFTGFIKKEYNWLLISVNNQAQVISLRNLDLSRNYKINIGWNLKKGHWQMMMAIYDKDHLYIFRTKLKDLISNLDKAALDLSTPIDILDPPSSIAAISWYFEKNNSEPSLAVLITRRDSDDKLAVIVEDLDYDPLQNIYSVSVKDSINGLGEIKDNNIYAVALDPTYTLAQSPLYIFAGKKMVVYNVNNLHKVKRQTVILSENVSNRPLVVKKDAYDYYILTYSGDHYFQYKYTKDTDVINVTEPIIYPNKKIQDIVVRYGLKFIVTKNHLYISDFQNKKLKEISI</sequence>
<feature type="transmembrane region" description="Helical" evidence="1">
    <location>
        <begin position="12"/>
        <end position="38"/>
    </location>
</feature>
<dbReference type="RefSeq" id="WP_072711348.1">
    <property type="nucleotide sequence ID" value="NZ_CP016796.1"/>
</dbReference>